<evidence type="ECO:0000313" key="2">
    <source>
        <dbReference type="Proteomes" id="UP000235388"/>
    </source>
</evidence>
<dbReference type="Proteomes" id="UP000235388">
    <property type="component" value="Unassembled WGS sequence"/>
</dbReference>
<proteinExistence type="predicted"/>
<keyword evidence="2" id="KW-1185">Reference proteome</keyword>
<evidence type="ECO:0000313" key="1">
    <source>
        <dbReference type="EMBL" id="PLW10629.1"/>
    </source>
</evidence>
<accession>A0A2N5SBM6</accession>
<comment type="caution">
    <text evidence="1">The sequence shown here is derived from an EMBL/GenBank/DDBJ whole genome shotgun (WGS) entry which is preliminary data.</text>
</comment>
<protein>
    <submittedName>
        <fullName evidence="1">Uncharacterized protein</fullName>
    </submittedName>
</protein>
<organism evidence="1 2">
    <name type="scientific">Puccinia coronata f. sp. avenae</name>
    <dbReference type="NCBI Taxonomy" id="200324"/>
    <lineage>
        <taxon>Eukaryota</taxon>
        <taxon>Fungi</taxon>
        <taxon>Dikarya</taxon>
        <taxon>Basidiomycota</taxon>
        <taxon>Pucciniomycotina</taxon>
        <taxon>Pucciniomycetes</taxon>
        <taxon>Pucciniales</taxon>
        <taxon>Pucciniaceae</taxon>
        <taxon>Puccinia</taxon>
    </lineage>
</organism>
<gene>
    <name evidence="1" type="ORF">PCANC_24545</name>
</gene>
<sequence>SFVQCFVISHRLPSACLENCESQFPILLHISFLLSPIPQDLLGHTFRNSPLTFVNS</sequence>
<dbReference type="AlphaFoldDB" id="A0A2N5SBM6"/>
<dbReference type="EMBL" id="PGCJ01001052">
    <property type="protein sequence ID" value="PLW10629.1"/>
    <property type="molecule type" value="Genomic_DNA"/>
</dbReference>
<reference evidence="1 2" key="1">
    <citation type="submission" date="2017-11" db="EMBL/GenBank/DDBJ databases">
        <title>De novo assembly and phasing of dikaryotic genomes from two isolates of Puccinia coronata f. sp. avenae, the causal agent of oat crown rust.</title>
        <authorList>
            <person name="Miller M.E."/>
            <person name="Zhang Y."/>
            <person name="Omidvar V."/>
            <person name="Sperschneider J."/>
            <person name="Schwessinger B."/>
            <person name="Raley C."/>
            <person name="Palmer J.M."/>
            <person name="Garnica D."/>
            <person name="Upadhyaya N."/>
            <person name="Rathjen J."/>
            <person name="Taylor J.M."/>
            <person name="Park R.F."/>
            <person name="Dodds P.N."/>
            <person name="Hirsch C.D."/>
            <person name="Kianian S.F."/>
            <person name="Figueroa M."/>
        </authorList>
    </citation>
    <scope>NUCLEOTIDE SEQUENCE [LARGE SCALE GENOMIC DNA]</scope>
    <source>
        <strain evidence="1">12NC29</strain>
    </source>
</reference>
<feature type="non-terminal residue" evidence="1">
    <location>
        <position position="1"/>
    </location>
</feature>
<name>A0A2N5SBM6_9BASI</name>